<dbReference type="EMBL" id="JABAHT010000523">
    <property type="protein sequence ID" value="KAF4654613.1"/>
    <property type="molecule type" value="Genomic_DNA"/>
</dbReference>
<organism evidence="2 3">
    <name type="scientific">Perkinsus olseni</name>
    <name type="common">Perkinsus atlanticus</name>
    <dbReference type="NCBI Taxonomy" id="32597"/>
    <lineage>
        <taxon>Eukaryota</taxon>
        <taxon>Sar</taxon>
        <taxon>Alveolata</taxon>
        <taxon>Perkinsozoa</taxon>
        <taxon>Perkinsea</taxon>
        <taxon>Perkinsida</taxon>
        <taxon>Perkinsidae</taxon>
        <taxon>Perkinsus</taxon>
    </lineage>
</organism>
<reference evidence="2 3" key="1">
    <citation type="submission" date="2020-04" db="EMBL/GenBank/DDBJ databases">
        <title>Perkinsus olseni comparative genomics.</title>
        <authorList>
            <person name="Bogema D.R."/>
        </authorList>
    </citation>
    <scope>NUCLEOTIDE SEQUENCE [LARGE SCALE GENOMIC DNA]</scope>
    <source>
        <strain evidence="2">ATCC PRA-179</strain>
    </source>
</reference>
<keyword evidence="1" id="KW-0732">Signal</keyword>
<evidence type="ECO:0000313" key="2">
    <source>
        <dbReference type="EMBL" id="KAF4654613.1"/>
    </source>
</evidence>
<dbReference type="AlphaFoldDB" id="A0A7J6L603"/>
<evidence type="ECO:0000256" key="1">
    <source>
        <dbReference type="SAM" id="SignalP"/>
    </source>
</evidence>
<feature type="signal peptide" evidence="1">
    <location>
        <begin position="1"/>
        <end position="19"/>
    </location>
</feature>
<accession>A0A7J6L603</accession>
<proteinExistence type="predicted"/>
<sequence length="258" mass="29319">MVYLPPTWLIVSQVLVSSAFQPVGYFYFDHGDYELNYELYRNGEAQLLFYDWDTDTEVVSPRFPLTGGPEVFRIASTVEAGQELVTFLGRIAEVHPGAEFVFGDLATLTFNDPHSFSTRFQGQTLTLERGGSDARIPGTFHYKETVPPYRQITFDVHESDRRFDAAKDYGYIVIRMSCEGTRGVSAEFEVTRLLESGDEVENYRAIGKASVKTFRDFVKEGYCPIKDTGVEDFYEIVFVNARTILTWFEGAPLLLVKV</sequence>
<comment type="caution">
    <text evidence="2">The sequence shown here is derived from an EMBL/GenBank/DDBJ whole genome shotgun (WGS) entry which is preliminary data.</text>
</comment>
<evidence type="ECO:0000313" key="3">
    <source>
        <dbReference type="Proteomes" id="UP000570595"/>
    </source>
</evidence>
<name>A0A7J6L603_PEROL</name>
<protein>
    <submittedName>
        <fullName evidence="2">Uncharacterized protein</fullName>
    </submittedName>
</protein>
<gene>
    <name evidence="2" type="ORF">FOZ61_008163</name>
</gene>
<dbReference type="OrthoDB" id="10366928at2759"/>
<dbReference type="Proteomes" id="UP000570595">
    <property type="component" value="Unassembled WGS sequence"/>
</dbReference>
<feature type="chain" id="PRO_5029628852" evidence="1">
    <location>
        <begin position="20"/>
        <end position="258"/>
    </location>
</feature>